<comment type="caution">
    <text evidence="1">The sequence shown here is derived from an EMBL/GenBank/DDBJ whole genome shotgun (WGS) entry which is preliminary data.</text>
</comment>
<dbReference type="EMBL" id="RCHU02000008">
    <property type="protein sequence ID" value="KAL3581956.1"/>
    <property type="molecule type" value="Genomic_DNA"/>
</dbReference>
<dbReference type="Proteomes" id="UP000309997">
    <property type="component" value="Unassembled WGS sequence"/>
</dbReference>
<sequence length="542" mass="61689">MEDERSLSLLKLMVNEGLFPSPEEDEKRKIIVEKLKTIVVAWAKKVAWQRCLPKQQIAATSATILTYGSYGLGVHDPESDIDALCVGPFFATIAEDFFIVLHNILKSRPEISEIHCVKDSKVPLMRFTFDGISVDLPYAQLKVLNVPENVDILNLSLLTNIDETSWKSLSGVRANQRILLLVPNLKNFQSMLRCLKLWAKRRGVYGNLNGFLGGVHLAVLAAFVCQNQPNASVIALISNFFSTYAMWPWPTPVMLQDGMLSNVEDVIETRFYMPIRLPCSPYEYCHSNVTKSTFTKIRAEFLRGHSMNRDLLKLKLDFDAGRIFEPFPYSTNYTRFVKIYLSAPDQDELGDWVGWVKSHFRCLLLKLEAVQGFCDPNPMEYADMDVSEPNVVFYWGLNRSRSNFVYIEPVQEDFSRSIYCGYYGIRGKMELSIVQASELPKNARFDSGNGKKMKACWKMLDYNQRRAPAYSQHLPSYFVGYVESNGDTECPNTPLALDKRGCKSATMPRKSPIRVRWFSLSISARQALTNASRISMIKAIGR</sequence>
<name>A0ACC4BUS3_POPAL</name>
<reference evidence="1 2" key="1">
    <citation type="journal article" date="2024" name="Plant Biotechnol. J.">
        <title>Genome and CRISPR/Cas9 system of a widespread forest tree (Populus alba) in the world.</title>
        <authorList>
            <person name="Liu Y.J."/>
            <person name="Jiang P.F."/>
            <person name="Han X.M."/>
            <person name="Li X.Y."/>
            <person name="Wang H.M."/>
            <person name="Wang Y.J."/>
            <person name="Wang X.X."/>
            <person name="Zeng Q.Y."/>
        </authorList>
    </citation>
    <scope>NUCLEOTIDE SEQUENCE [LARGE SCALE GENOMIC DNA]</scope>
    <source>
        <strain evidence="2">cv. PAL-ZL1</strain>
    </source>
</reference>
<organism evidence="1 2">
    <name type="scientific">Populus alba</name>
    <name type="common">White poplar</name>
    <dbReference type="NCBI Taxonomy" id="43335"/>
    <lineage>
        <taxon>Eukaryota</taxon>
        <taxon>Viridiplantae</taxon>
        <taxon>Streptophyta</taxon>
        <taxon>Embryophyta</taxon>
        <taxon>Tracheophyta</taxon>
        <taxon>Spermatophyta</taxon>
        <taxon>Magnoliopsida</taxon>
        <taxon>eudicotyledons</taxon>
        <taxon>Gunneridae</taxon>
        <taxon>Pentapetalae</taxon>
        <taxon>rosids</taxon>
        <taxon>fabids</taxon>
        <taxon>Malpighiales</taxon>
        <taxon>Salicaceae</taxon>
        <taxon>Saliceae</taxon>
        <taxon>Populus</taxon>
    </lineage>
</organism>
<evidence type="ECO:0000313" key="2">
    <source>
        <dbReference type="Proteomes" id="UP000309997"/>
    </source>
</evidence>
<protein>
    <submittedName>
        <fullName evidence="1">Uncharacterized protein</fullName>
    </submittedName>
</protein>
<gene>
    <name evidence="1" type="ORF">D5086_016288</name>
</gene>
<accession>A0ACC4BUS3</accession>
<keyword evidence="2" id="KW-1185">Reference proteome</keyword>
<evidence type="ECO:0000313" key="1">
    <source>
        <dbReference type="EMBL" id="KAL3581956.1"/>
    </source>
</evidence>
<proteinExistence type="predicted"/>